<dbReference type="OrthoDB" id="9883858at2"/>
<evidence type="ECO:0000313" key="1">
    <source>
        <dbReference type="EMBL" id="RJG53948.1"/>
    </source>
</evidence>
<dbReference type="EMBL" id="QVRA01000012">
    <property type="protein sequence ID" value="RJG53948.1"/>
    <property type="molecule type" value="Genomic_DNA"/>
</dbReference>
<proteinExistence type="predicted"/>
<accession>A0A418YR09</accession>
<organism evidence="1 2">
    <name type="scientific">Sphingobium terrigena</name>
    <dbReference type="NCBI Taxonomy" id="2304063"/>
    <lineage>
        <taxon>Bacteria</taxon>
        <taxon>Pseudomonadati</taxon>
        <taxon>Pseudomonadota</taxon>
        <taxon>Alphaproteobacteria</taxon>
        <taxon>Sphingomonadales</taxon>
        <taxon>Sphingomonadaceae</taxon>
        <taxon>Sphingobium</taxon>
    </lineage>
</organism>
<dbReference type="AlphaFoldDB" id="A0A418YR09"/>
<sequence>MVRASALTLAHSPLIQLRLTDPSDAVRLHILLPQGEQIDLGATVTEIFSISGQKQGQILAS</sequence>
<comment type="caution">
    <text evidence="1">The sequence shown here is derived from an EMBL/GenBank/DDBJ whole genome shotgun (WGS) entry which is preliminary data.</text>
</comment>
<name>A0A418YR09_9SPHN</name>
<dbReference type="Proteomes" id="UP000283469">
    <property type="component" value="Unassembled WGS sequence"/>
</dbReference>
<keyword evidence="2" id="KW-1185">Reference proteome</keyword>
<protein>
    <submittedName>
        <fullName evidence="1">Uncharacterized protein</fullName>
    </submittedName>
</protein>
<evidence type="ECO:0000313" key="2">
    <source>
        <dbReference type="Proteomes" id="UP000283469"/>
    </source>
</evidence>
<gene>
    <name evidence="1" type="ORF">D0Z70_14330</name>
</gene>
<reference evidence="1 2" key="1">
    <citation type="submission" date="2018-08" db="EMBL/GenBank/DDBJ databases">
        <title>Sphingobium sp. EO9.</title>
        <authorList>
            <person name="Park Y."/>
            <person name="Kim K.H."/>
            <person name="Jeon C.O."/>
        </authorList>
    </citation>
    <scope>NUCLEOTIDE SEQUENCE [LARGE SCALE GENOMIC DNA]</scope>
    <source>
        <strain evidence="1 2">EO9</strain>
    </source>
</reference>